<name>A0A1L9P765_ASPVE</name>
<dbReference type="VEuPathDB" id="FungiDB:ASPVEDRAFT_122507"/>
<dbReference type="PRINTS" id="PR00837">
    <property type="entry name" value="V5TPXLIKE"/>
</dbReference>
<dbReference type="STRING" id="1036611.A0A1L9P765"/>
<reference evidence="5" key="1">
    <citation type="journal article" date="2017" name="Genome Biol.">
        <title>Comparative genomics reveals high biological diversity and specific adaptations in the industrially and medically important fungal genus Aspergillus.</title>
        <authorList>
            <person name="de Vries R.P."/>
            <person name="Riley R."/>
            <person name="Wiebenga A."/>
            <person name="Aguilar-Osorio G."/>
            <person name="Amillis S."/>
            <person name="Uchima C.A."/>
            <person name="Anderluh G."/>
            <person name="Asadollahi M."/>
            <person name="Askin M."/>
            <person name="Barry K."/>
            <person name="Battaglia E."/>
            <person name="Bayram O."/>
            <person name="Benocci T."/>
            <person name="Braus-Stromeyer S.A."/>
            <person name="Caldana C."/>
            <person name="Canovas D."/>
            <person name="Cerqueira G.C."/>
            <person name="Chen F."/>
            <person name="Chen W."/>
            <person name="Choi C."/>
            <person name="Clum A."/>
            <person name="Dos Santos R.A."/>
            <person name="Damasio A.R."/>
            <person name="Diallinas G."/>
            <person name="Emri T."/>
            <person name="Fekete E."/>
            <person name="Flipphi M."/>
            <person name="Freyberg S."/>
            <person name="Gallo A."/>
            <person name="Gournas C."/>
            <person name="Habgood R."/>
            <person name="Hainaut M."/>
            <person name="Harispe M.L."/>
            <person name="Henrissat B."/>
            <person name="Hilden K.S."/>
            <person name="Hope R."/>
            <person name="Hossain A."/>
            <person name="Karabika E."/>
            <person name="Karaffa L."/>
            <person name="Karanyi Z."/>
            <person name="Krasevec N."/>
            <person name="Kuo A."/>
            <person name="Kusch H."/>
            <person name="LaButti K."/>
            <person name="Lagendijk E.L."/>
            <person name="Lapidus A."/>
            <person name="Levasseur A."/>
            <person name="Lindquist E."/>
            <person name="Lipzen A."/>
            <person name="Logrieco A.F."/>
            <person name="MacCabe A."/>
            <person name="Maekelae M.R."/>
            <person name="Malavazi I."/>
            <person name="Melin P."/>
            <person name="Meyer V."/>
            <person name="Mielnichuk N."/>
            <person name="Miskei M."/>
            <person name="Molnar A.P."/>
            <person name="Mule G."/>
            <person name="Ngan C.Y."/>
            <person name="Orejas M."/>
            <person name="Orosz E."/>
            <person name="Ouedraogo J.P."/>
            <person name="Overkamp K.M."/>
            <person name="Park H.-S."/>
            <person name="Perrone G."/>
            <person name="Piumi F."/>
            <person name="Punt P.J."/>
            <person name="Ram A.F."/>
            <person name="Ramon A."/>
            <person name="Rauscher S."/>
            <person name="Record E."/>
            <person name="Riano-Pachon D.M."/>
            <person name="Robert V."/>
            <person name="Roehrig J."/>
            <person name="Ruller R."/>
            <person name="Salamov A."/>
            <person name="Salih N.S."/>
            <person name="Samson R.A."/>
            <person name="Sandor E."/>
            <person name="Sanguinetti M."/>
            <person name="Schuetze T."/>
            <person name="Sepcic K."/>
            <person name="Shelest E."/>
            <person name="Sherlock G."/>
            <person name="Sophianopoulou V."/>
            <person name="Squina F.M."/>
            <person name="Sun H."/>
            <person name="Susca A."/>
            <person name="Todd R.B."/>
            <person name="Tsang A."/>
            <person name="Unkles S.E."/>
            <person name="van de Wiele N."/>
            <person name="van Rossen-Uffink D."/>
            <person name="Oliveira J.V."/>
            <person name="Vesth T.C."/>
            <person name="Visser J."/>
            <person name="Yu J.-H."/>
            <person name="Zhou M."/>
            <person name="Andersen M.R."/>
            <person name="Archer D.B."/>
            <person name="Baker S.E."/>
            <person name="Benoit I."/>
            <person name="Brakhage A.A."/>
            <person name="Braus G.H."/>
            <person name="Fischer R."/>
            <person name="Frisvad J.C."/>
            <person name="Goldman G.H."/>
            <person name="Houbraken J."/>
            <person name="Oakley B."/>
            <person name="Pocsi I."/>
            <person name="Scazzocchio C."/>
            <person name="Seiboth B."/>
            <person name="vanKuyk P.A."/>
            <person name="Wortman J."/>
            <person name="Dyer P.S."/>
            <person name="Grigoriev I.V."/>
        </authorList>
    </citation>
    <scope>NUCLEOTIDE SEQUENCE [LARGE SCALE GENOMIC DNA]</scope>
    <source>
        <strain evidence="5">CBS 583.65</strain>
    </source>
</reference>
<evidence type="ECO:0000256" key="2">
    <source>
        <dbReference type="SAM" id="SignalP"/>
    </source>
</evidence>
<dbReference type="SMART" id="SM00198">
    <property type="entry name" value="SCP"/>
    <property type="match status" value="1"/>
</dbReference>
<feature type="compositionally biased region" description="Polar residues" evidence="1">
    <location>
        <begin position="118"/>
        <end position="130"/>
    </location>
</feature>
<dbReference type="Gene3D" id="3.40.33.10">
    <property type="entry name" value="CAP"/>
    <property type="match status" value="1"/>
</dbReference>
<dbReference type="PANTHER" id="PTHR10334">
    <property type="entry name" value="CYSTEINE-RICH SECRETORY PROTEIN-RELATED"/>
    <property type="match status" value="1"/>
</dbReference>
<dbReference type="AlphaFoldDB" id="A0A1L9P765"/>
<accession>A0A1L9P765</accession>
<dbReference type="PRINTS" id="PR00838">
    <property type="entry name" value="V5ALLERGEN"/>
</dbReference>
<feature type="compositionally biased region" description="Low complexity" evidence="1">
    <location>
        <begin position="70"/>
        <end position="117"/>
    </location>
</feature>
<keyword evidence="2" id="KW-0732">Signal</keyword>
<dbReference type="Proteomes" id="UP000184073">
    <property type="component" value="Unassembled WGS sequence"/>
</dbReference>
<dbReference type="InterPro" id="IPR018244">
    <property type="entry name" value="Allrgn_V5/Tpx1_CS"/>
</dbReference>
<dbReference type="PROSITE" id="PS01009">
    <property type="entry name" value="CRISP_1"/>
    <property type="match status" value="1"/>
</dbReference>
<feature type="domain" description="SCP" evidence="3">
    <location>
        <begin position="136"/>
        <end position="283"/>
    </location>
</feature>
<dbReference type="Pfam" id="PF00188">
    <property type="entry name" value="CAP"/>
    <property type="match status" value="1"/>
</dbReference>
<dbReference type="FunFam" id="3.40.33.10:FF:000018">
    <property type="entry name" value="SCP-like extracellular protein, putative"/>
    <property type="match status" value="1"/>
</dbReference>
<organism evidence="4 5">
    <name type="scientific">Aspergillus versicolor CBS 583.65</name>
    <dbReference type="NCBI Taxonomy" id="1036611"/>
    <lineage>
        <taxon>Eukaryota</taxon>
        <taxon>Fungi</taxon>
        <taxon>Dikarya</taxon>
        <taxon>Ascomycota</taxon>
        <taxon>Pezizomycotina</taxon>
        <taxon>Eurotiomycetes</taxon>
        <taxon>Eurotiomycetidae</taxon>
        <taxon>Eurotiales</taxon>
        <taxon>Aspergillaceae</taxon>
        <taxon>Aspergillus</taxon>
        <taxon>Aspergillus subgen. Nidulantes</taxon>
    </lineage>
</organism>
<evidence type="ECO:0000256" key="1">
    <source>
        <dbReference type="SAM" id="MobiDB-lite"/>
    </source>
</evidence>
<dbReference type="GO" id="GO:0005576">
    <property type="term" value="C:extracellular region"/>
    <property type="evidence" value="ECO:0007669"/>
    <property type="project" value="InterPro"/>
</dbReference>
<evidence type="ECO:0000313" key="4">
    <source>
        <dbReference type="EMBL" id="OJI97274.1"/>
    </source>
</evidence>
<dbReference type="RefSeq" id="XP_040663037.1">
    <property type="nucleotide sequence ID" value="XM_040805991.1"/>
</dbReference>
<protein>
    <recommendedName>
        <fullName evidence="3">SCP domain-containing protein</fullName>
    </recommendedName>
</protein>
<evidence type="ECO:0000259" key="3">
    <source>
        <dbReference type="SMART" id="SM00198"/>
    </source>
</evidence>
<dbReference type="EMBL" id="KV878125">
    <property type="protein sequence ID" value="OJI97274.1"/>
    <property type="molecule type" value="Genomic_DNA"/>
</dbReference>
<dbReference type="GeneID" id="63721502"/>
<feature type="signal peptide" evidence="2">
    <location>
        <begin position="1"/>
        <end position="17"/>
    </location>
</feature>
<proteinExistence type="predicted"/>
<feature type="chain" id="PRO_5012521647" description="SCP domain-containing protein" evidence="2">
    <location>
        <begin position="18"/>
        <end position="301"/>
    </location>
</feature>
<keyword evidence="5" id="KW-1185">Reference proteome</keyword>
<dbReference type="OrthoDB" id="337038at2759"/>
<dbReference type="InterPro" id="IPR014044">
    <property type="entry name" value="CAP_dom"/>
</dbReference>
<dbReference type="SUPFAM" id="SSF55797">
    <property type="entry name" value="PR-1-like"/>
    <property type="match status" value="1"/>
</dbReference>
<gene>
    <name evidence="4" type="ORF">ASPVEDRAFT_122507</name>
</gene>
<dbReference type="InterPro" id="IPR035940">
    <property type="entry name" value="CAP_sf"/>
</dbReference>
<dbReference type="InterPro" id="IPR002413">
    <property type="entry name" value="V5_allergen-like"/>
</dbReference>
<feature type="region of interest" description="Disordered" evidence="1">
    <location>
        <begin position="53"/>
        <end position="138"/>
    </location>
</feature>
<evidence type="ECO:0000313" key="5">
    <source>
        <dbReference type="Proteomes" id="UP000184073"/>
    </source>
</evidence>
<sequence>MKSSMFLGALCALGAVAQEVKNPSEVKPSYVTTWTTTTVTDWTTQTITKTITVRPTGTATAPPANIKVPETSTSSAKPTTTAEPTTTQAPVQTQEPEQPEQTSWSTSWESTWTPTQSATSTEEAPTQSQAPAPANGYQSKVLDSHNIHRANHSSDALTWSKDLETSAQALASRCVYQHDTSIGPDAGNYGQNIGYGTTAEEVGVMISNLMYNDEMGYYENLYGEATPDMSLFEKWGHFSQIVWKGTKQVGCATVVCDSLGNVDSSEASPFTVCNYSPAGNVPNEYGTNILRPLGKALYSAE</sequence>
<dbReference type="CDD" id="cd05380">
    <property type="entry name" value="CAP_euk"/>
    <property type="match status" value="1"/>
</dbReference>
<dbReference type="InterPro" id="IPR001283">
    <property type="entry name" value="CRISP-related"/>
</dbReference>